<evidence type="ECO:0000256" key="1">
    <source>
        <dbReference type="ARBA" id="ARBA00001974"/>
    </source>
</evidence>
<dbReference type="InterPro" id="IPR037523">
    <property type="entry name" value="VOC_core"/>
</dbReference>
<comment type="similarity">
    <text evidence="2">Belongs to the GMC oxidoreductase family.</text>
</comment>
<comment type="caution">
    <text evidence="8">The sequence shown here is derived from an EMBL/GenBank/DDBJ whole genome shotgun (WGS) entry which is preliminary data.</text>
</comment>
<dbReference type="InterPro" id="IPR029068">
    <property type="entry name" value="Glyas_Bleomycin-R_OHBP_Dase"/>
</dbReference>
<dbReference type="PANTHER" id="PTHR11552">
    <property type="entry name" value="GLUCOSE-METHANOL-CHOLINE GMC OXIDOREDUCTASE"/>
    <property type="match status" value="1"/>
</dbReference>
<evidence type="ECO:0000256" key="2">
    <source>
        <dbReference type="ARBA" id="ARBA00010790"/>
    </source>
</evidence>
<evidence type="ECO:0000259" key="7">
    <source>
        <dbReference type="PROSITE" id="PS51819"/>
    </source>
</evidence>
<protein>
    <submittedName>
        <fullName evidence="8">FAD-dependent oxidoreductase</fullName>
    </submittedName>
</protein>
<comment type="cofactor">
    <cofactor evidence="1">
        <name>FAD</name>
        <dbReference type="ChEBI" id="CHEBI:57692"/>
    </cofactor>
</comment>
<sequence length="416" mass="44808">MSSKNVVDYIIVGGGPAGSALAHRLGANPQNRVLVIEAGSGSDLGPRPPAPANLVRASSSGSPYMRHYAHRPYDTDRTEQRLTGRALGGSPTAPGLIWDRGGEADYDAWEAAGITGWNRSRFEQAFTAMEKNALGVTGGRDVGSPRRPEVPGPPDLASAWWIDALARHGIEAAEDLNVRHEQAAYASLSTWNGARTSGPRALLRGYGRRSNVRVRTHCEVRRILFDGTTATGVEAKTRRGTVRFTACREVVLCAGTTGSPLLLERSGVGDPEVLTAAGVHLVAANLYESVLELELTDYRAPGLYFFRCNTAHHSIALARAATPSIHHLEFEYDSLDDVGRAYDRAKANGEPISISLGRHMNDKAISFYVRNPSGFHLEIGCGGIEVGEHWVPHDFGVPDVWGHHHASANPFASPTS</sequence>
<keyword evidence="4" id="KW-0479">Metal-binding</keyword>
<proteinExistence type="inferred from homology"/>
<gene>
    <name evidence="8" type="ORF">K3769_18920</name>
</gene>
<name>A0ABT3V498_9ACTN</name>
<feature type="region of interest" description="Disordered" evidence="6">
    <location>
        <begin position="75"/>
        <end position="94"/>
    </location>
</feature>
<evidence type="ECO:0000256" key="5">
    <source>
        <dbReference type="ARBA" id="ARBA00022827"/>
    </source>
</evidence>
<evidence type="ECO:0000256" key="3">
    <source>
        <dbReference type="ARBA" id="ARBA00022630"/>
    </source>
</evidence>
<dbReference type="PROSITE" id="PS51819">
    <property type="entry name" value="VOC"/>
    <property type="match status" value="1"/>
</dbReference>
<dbReference type="SUPFAM" id="SSF54593">
    <property type="entry name" value="Glyoxalase/Bleomycin resistance protein/Dihydroxybiphenyl dioxygenase"/>
    <property type="match status" value="1"/>
</dbReference>
<reference evidence="8" key="1">
    <citation type="journal article" date="2022" name="bioRxiv">
        <title>Discovery and biosynthetic assessment of Streptomyces ortus sp nov. isolated from a deep-sea sponge.</title>
        <authorList>
            <person name="Williams S.E."/>
        </authorList>
    </citation>
    <scope>NUCLEOTIDE SEQUENCE</scope>
    <source>
        <strain evidence="8">A15ISP2-DRY2</strain>
    </source>
</reference>
<dbReference type="Gene3D" id="3.10.180.10">
    <property type="entry name" value="2,3-Dihydroxybiphenyl 1,2-Dioxygenase, domain 1"/>
    <property type="match status" value="1"/>
</dbReference>
<evidence type="ECO:0000313" key="9">
    <source>
        <dbReference type="Proteomes" id="UP001165590"/>
    </source>
</evidence>
<organism evidence="8 9">
    <name type="scientific">Streptomyces ortus</name>
    <dbReference type="NCBI Taxonomy" id="2867268"/>
    <lineage>
        <taxon>Bacteria</taxon>
        <taxon>Bacillati</taxon>
        <taxon>Actinomycetota</taxon>
        <taxon>Actinomycetes</taxon>
        <taxon>Kitasatosporales</taxon>
        <taxon>Streptomycetaceae</taxon>
        <taxon>Streptomyces</taxon>
    </lineage>
</organism>
<dbReference type="RefSeq" id="WP_267027584.1">
    <property type="nucleotide sequence ID" value="NZ_JAIFZO010000002.1"/>
</dbReference>
<dbReference type="PROSITE" id="PS00624">
    <property type="entry name" value="GMC_OXRED_2"/>
    <property type="match status" value="1"/>
</dbReference>
<dbReference type="InterPro" id="IPR036188">
    <property type="entry name" value="FAD/NAD-bd_sf"/>
</dbReference>
<dbReference type="Gene3D" id="3.50.50.60">
    <property type="entry name" value="FAD/NAD(P)-binding domain"/>
    <property type="match status" value="1"/>
</dbReference>
<keyword evidence="9" id="KW-1185">Reference proteome</keyword>
<evidence type="ECO:0000313" key="8">
    <source>
        <dbReference type="EMBL" id="MCX4234817.1"/>
    </source>
</evidence>
<keyword evidence="3" id="KW-0285">Flavoprotein</keyword>
<dbReference type="Gene3D" id="3.30.410.40">
    <property type="match status" value="1"/>
</dbReference>
<dbReference type="InterPro" id="IPR000172">
    <property type="entry name" value="GMC_OxRdtase_N"/>
</dbReference>
<dbReference type="Proteomes" id="UP001165590">
    <property type="component" value="Unassembled WGS sequence"/>
</dbReference>
<keyword evidence="5" id="KW-0274">FAD</keyword>
<dbReference type="EMBL" id="JAIFZO010000002">
    <property type="protein sequence ID" value="MCX4234817.1"/>
    <property type="molecule type" value="Genomic_DNA"/>
</dbReference>
<dbReference type="Pfam" id="PF00732">
    <property type="entry name" value="GMC_oxred_N"/>
    <property type="match status" value="1"/>
</dbReference>
<accession>A0ABT3V498</accession>
<dbReference type="InterPro" id="IPR012132">
    <property type="entry name" value="GMC_OxRdtase"/>
</dbReference>
<evidence type="ECO:0000256" key="6">
    <source>
        <dbReference type="SAM" id="MobiDB-lite"/>
    </source>
</evidence>
<dbReference type="PANTHER" id="PTHR11552:SF147">
    <property type="entry name" value="CHOLINE DEHYDROGENASE, MITOCHONDRIAL"/>
    <property type="match status" value="1"/>
</dbReference>
<dbReference type="PROSITE" id="PS00082">
    <property type="entry name" value="EXTRADIOL_DIOXYGENAS"/>
    <property type="match status" value="1"/>
</dbReference>
<evidence type="ECO:0000256" key="4">
    <source>
        <dbReference type="ARBA" id="ARBA00022723"/>
    </source>
</evidence>
<dbReference type="InterPro" id="IPR000486">
    <property type="entry name" value="Xdiol_ring_cleave_dOase_1/2"/>
</dbReference>
<feature type="domain" description="VOC" evidence="7">
    <location>
        <begin position="267"/>
        <end position="382"/>
    </location>
</feature>
<dbReference type="SUPFAM" id="SSF51905">
    <property type="entry name" value="FAD/NAD(P)-binding domain"/>
    <property type="match status" value="1"/>
</dbReference>